<dbReference type="Proteomes" id="UP000283895">
    <property type="component" value="Unassembled WGS sequence"/>
</dbReference>
<evidence type="ECO:0000313" key="7">
    <source>
        <dbReference type="Proteomes" id="UP000283895"/>
    </source>
</evidence>
<organism evidence="6 7">
    <name type="scientific">Cytospora schulzeri</name>
    <dbReference type="NCBI Taxonomy" id="448051"/>
    <lineage>
        <taxon>Eukaryota</taxon>
        <taxon>Fungi</taxon>
        <taxon>Dikarya</taxon>
        <taxon>Ascomycota</taxon>
        <taxon>Pezizomycotina</taxon>
        <taxon>Sordariomycetes</taxon>
        <taxon>Sordariomycetidae</taxon>
        <taxon>Diaporthales</taxon>
        <taxon>Cytosporaceae</taxon>
        <taxon>Cytospora</taxon>
    </lineage>
</organism>
<evidence type="ECO:0000256" key="3">
    <source>
        <dbReference type="ARBA" id="ARBA00023125"/>
    </source>
</evidence>
<comment type="caution">
    <text evidence="6">The sequence shown here is derived from an EMBL/GenBank/DDBJ whole genome shotgun (WGS) entry which is preliminary data.</text>
</comment>
<dbReference type="InterPro" id="IPR051089">
    <property type="entry name" value="prtT"/>
</dbReference>
<dbReference type="PANTHER" id="PTHR31845">
    <property type="entry name" value="FINGER DOMAIN PROTEIN, PUTATIVE-RELATED"/>
    <property type="match status" value="1"/>
</dbReference>
<sequence>MEQCLRILEEQPEWEGDKVLAIQVRCARITEQLTSVLIQQALNVETQIPLYFIKALDAQLQDIWRTLQGPASISNNESVLLQMYATEVYINELALDYKPPAPNTDVMNRLERLHSCLKAIENWFQIYEQIPPSMAIGVTFDIFVQLIHCIVALIRLTKLDSFPAWDTAEVKRRLDIFCLLDRIADGMEKLPIAAGIAEDNGSEDSAWSRVVKGIRLLKIGTQTDLLNVGDDLCTVRAKLDELDTTVTASAGGSMDVEGQQEALIGDAVTNFGDDPWLSAIFIPWDSLNF</sequence>
<evidence type="ECO:0000256" key="1">
    <source>
        <dbReference type="ARBA" id="ARBA00004123"/>
    </source>
</evidence>
<dbReference type="PANTHER" id="PTHR31845:SF32">
    <property type="entry name" value="MISCELLANEOUS ZN(II)2CYS6 TRANSCRIPTION FACTOR (EUROFUNG)-RELATED"/>
    <property type="match status" value="1"/>
</dbReference>
<comment type="subcellular location">
    <subcellularLocation>
        <location evidence="1">Nucleus</location>
    </subcellularLocation>
</comment>
<dbReference type="GO" id="GO:0005634">
    <property type="term" value="C:nucleus"/>
    <property type="evidence" value="ECO:0007669"/>
    <property type="project" value="UniProtKB-SubCell"/>
</dbReference>
<gene>
    <name evidence="6" type="ORF">VMCG_10872</name>
</gene>
<dbReference type="AlphaFoldDB" id="A0A423V7Y6"/>
<evidence type="ECO:0000256" key="2">
    <source>
        <dbReference type="ARBA" id="ARBA00023015"/>
    </source>
</evidence>
<evidence type="ECO:0000256" key="4">
    <source>
        <dbReference type="ARBA" id="ARBA00023163"/>
    </source>
</evidence>
<keyword evidence="2" id="KW-0805">Transcription regulation</keyword>
<dbReference type="GO" id="GO:0000981">
    <property type="term" value="F:DNA-binding transcription factor activity, RNA polymerase II-specific"/>
    <property type="evidence" value="ECO:0007669"/>
    <property type="project" value="TreeGrafter"/>
</dbReference>
<protein>
    <submittedName>
        <fullName evidence="6">Uncharacterized protein</fullName>
    </submittedName>
</protein>
<evidence type="ECO:0000313" key="6">
    <source>
        <dbReference type="EMBL" id="ROV86940.1"/>
    </source>
</evidence>
<name>A0A423V7Y6_9PEZI</name>
<evidence type="ECO:0000256" key="5">
    <source>
        <dbReference type="ARBA" id="ARBA00023242"/>
    </source>
</evidence>
<keyword evidence="5" id="KW-0539">Nucleus</keyword>
<dbReference type="STRING" id="356882.A0A423V7Y6"/>
<dbReference type="OrthoDB" id="5226580at2759"/>
<keyword evidence="7" id="KW-1185">Reference proteome</keyword>
<keyword evidence="3" id="KW-0238">DNA-binding</keyword>
<keyword evidence="4" id="KW-0804">Transcription</keyword>
<dbReference type="GO" id="GO:0000976">
    <property type="term" value="F:transcription cis-regulatory region binding"/>
    <property type="evidence" value="ECO:0007669"/>
    <property type="project" value="TreeGrafter"/>
</dbReference>
<proteinExistence type="predicted"/>
<reference evidence="6 7" key="1">
    <citation type="submission" date="2015-09" db="EMBL/GenBank/DDBJ databases">
        <title>Host preference determinants of Valsa canker pathogens revealed by comparative genomics.</title>
        <authorList>
            <person name="Yin Z."/>
            <person name="Huang L."/>
        </authorList>
    </citation>
    <scope>NUCLEOTIDE SEQUENCE [LARGE SCALE GENOMIC DNA]</scope>
    <source>
        <strain evidence="6 7">03-1</strain>
    </source>
</reference>
<dbReference type="EMBL" id="LKEA01000115">
    <property type="protein sequence ID" value="ROV86940.1"/>
    <property type="molecule type" value="Genomic_DNA"/>
</dbReference>
<accession>A0A423V7Y6</accession>